<proteinExistence type="predicted"/>
<evidence type="ECO:0000259" key="2">
    <source>
        <dbReference type="PROSITE" id="PS50911"/>
    </source>
</evidence>
<reference evidence="3 4" key="1">
    <citation type="submission" date="2021-06" db="EMBL/GenBank/DDBJ databases">
        <title>Sphingomonas sp. XMGL2, whole genome shotgun sequencing project.</title>
        <authorList>
            <person name="Zhao G."/>
            <person name="Shen L."/>
        </authorList>
    </citation>
    <scope>NUCLEOTIDE SEQUENCE [LARGE SCALE GENOMIC DNA]</scope>
    <source>
        <strain evidence="3 4">XMGL2</strain>
    </source>
</reference>
<dbReference type="Proteomes" id="UP000776276">
    <property type="component" value="Unassembled WGS sequence"/>
</dbReference>
<feature type="domain" description="Peptidase C51" evidence="2">
    <location>
        <begin position="7"/>
        <end position="132"/>
    </location>
</feature>
<accession>A0ABS6BLG9</accession>
<dbReference type="EMBL" id="JAHKRT010000004">
    <property type="protein sequence ID" value="MBU3078070.1"/>
    <property type="molecule type" value="Genomic_DNA"/>
</dbReference>
<dbReference type="RefSeq" id="WP_216323629.1">
    <property type="nucleotide sequence ID" value="NZ_JAHKRT010000004.1"/>
</dbReference>
<evidence type="ECO:0000256" key="1">
    <source>
        <dbReference type="SAM" id="SignalP"/>
    </source>
</evidence>
<dbReference type="Pfam" id="PF05257">
    <property type="entry name" value="CHAP"/>
    <property type="match status" value="1"/>
</dbReference>
<name>A0ABS6BLG9_9SPHN</name>
<keyword evidence="4" id="KW-1185">Reference proteome</keyword>
<comment type="caution">
    <text evidence="3">The sequence shown here is derived from an EMBL/GenBank/DDBJ whole genome shotgun (WGS) entry which is preliminary data.</text>
</comment>
<evidence type="ECO:0000313" key="3">
    <source>
        <dbReference type="EMBL" id="MBU3078070.1"/>
    </source>
</evidence>
<sequence>MTNTTRRLAALCLMFGIAFGAASPAAAQSWQCAPFARLVSGLQLFGAAASWWNQAIGKYARGESPKIGSVLVFKAVGAMRSGHVATVSQIVSDRIIKVTHANWSVINGHRGQVERDVTVVDASEKGDWSKVRVWYKPINDVGIKSYPVYGFIYAGAQAAAAAIEAPRLALESASF</sequence>
<evidence type="ECO:0000313" key="4">
    <source>
        <dbReference type="Proteomes" id="UP000776276"/>
    </source>
</evidence>
<dbReference type="InterPro" id="IPR007921">
    <property type="entry name" value="CHAP_dom"/>
</dbReference>
<feature type="chain" id="PRO_5045799536" evidence="1">
    <location>
        <begin position="28"/>
        <end position="175"/>
    </location>
</feature>
<gene>
    <name evidence="3" type="ORF">KOF26_09345</name>
</gene>
<protein>
    <submittedName>
        <fullName evidence="3">CHAP domain-containing protein</fullName>
    </submittedName>
</protein>
<organism evidence="3 4">
    <name type="scientific">Sphingomonas quercus</name>
    <dbReference type="NCBI Taxonomy" id="2842451"/>
    <lineage>
        <taxon>Bacteria</taxon>
        <taxon>Pseudomonadati</taxon>
        <taxon>Pseudomonadota</taxon>
        <taxon>Alphaproteobacteria</taxon>
        <taxon>Sphingomonadales</taxon>
        <taxon>Sphingomonadaceae</taxon>
        <taxon>Sphingomonas</taxon>
    </lineage>
</organism>
<keyword evidence="1" id="KW-0732">Signal</keyword>
<dbReference type="PROSITE" id="PS50911">
    <property type="entry name" value="CHAP"/>
    <property type="match status" value="1"/>
</dbReference>
<feature type="signal peptide" evidence="1">
    <location>
        <begin position="1"/>
        <end position="27"/>
    </location>
</feature>